<evidence type="ECO:0000313" key="1">
    <source>
        <dbReference type="EMBL" id="KKK67776.1"/>
    </source>
</evidence>
<dbReference type="Gene3D" id="3.40.1800.10">
    <property type="entry name" value="His-Me finger endonucleases"/>
    <property type="match status" value="1"/>
</dbReference>
<name>A0A0F9A6I6_9ZZZZ</name>
<dbReference type="AlphaFoldDB" id="A0A0F9A6I6"/>
<dbReference type="InterPro" id="IPR004211">
    <property type="entry name" value="Endonuclease_7"/>
</dbReference>
<dbReference type="InterPro" id="IPR044925">
    <property type="entry name" value="His-Me_finger_sf"/>
</dbReference>
<dbReference type="SUPFAM" id="SSF54060">
    <property type="entry name" value="His-Me finger endonucleases"/>
    <property type="match status" value="1"/>
</dbReference>
<organism evidence="1">
    <name type="scientific">marine sediment metagenome</name>
    <dbReference type="NCBI Taxonomy" id="412755"/>
    <lineage>
        <taxon>unclassified sequences</taxon>
        <taxon>metagenomes</taxon>
        <taxon>ecological metagenomes</taxon>
    </lineage>
</organism>
<dbReference type="Pfam" id="PF02945">
    <property type="entry name" value="Endonuclease_7"/>
    <property type="match status" value="1"/>
</dbReference>
<dbReference type="InterPro" id="IPR038563">
    <property type="entry name" value="Endonuclease_7_sf"/>
</dbReference>
<protein>
    <recommendedName>
        <fullName evidence="2">Recombination endonuclease VII</fullName>
    </recommendedName>
</protein>
<reference evidence="1" key="1">
    <citation type="journal article" date="2015" name="Nature">
        <title>Complex archaea that bridge the gap between prokaryotes and eukaryotes.</title>
        <authorList>
            <person name="Spang A."/>
            <person name="Saw J.H."/>
            <person name="Jorgensen S.L."/>
            <person name="Zaremba-Niedzwiedzka K."/>
            <person name="Martijn J."/>
            <person name="Lind A.E."/>
            <person name="van Eijk R."/>
            <person name="Schleper C."/>
            <person name="Guy L."/>
            <person name="Ettema T.J."/>
        </authorList>
    </citation>
    <scope>NUCLEOTIDE SEQUENCE</scope>
</reference>
<accession>A0A0F9A6I6</accession>
<feature type="non-terminal residue" evidence="1">
    <location>
        <position position="145"/>
    </location>
</feature>
<proteinExistence type="predicted"/>
<sequence>MARKYTKRNKPKSKKWYKQHPQLAKKRRLKLRREYYNRTRDEARKGGVCPTCLKRPPVENHFECLVCRDASRARNRLRVTGATVEWFQKTFLLQGGLCKICRVKLVLTGFDTVVDHDHITERLRGILCRACNTGLGQFRDNSRIL</sequence>
<dbReference type="EMBL" id="LAZR01059441">
    <property type="protein sequence ID" value="KKK67776.1"/>
    <property type="molecule type" value="Genomic_DNA"/>
</dbReference>
<comment type="caution">
    <text evidence="1">The sequence shown here is derived from an EMBL/GenBank/DDBJ whole genome shotgun (WGS) entry which is preliminary data.</text>
</comment>
<gene>
    <name evidence="1" type="ORF">LCGC14_2950670</name>
</gene>
<evidence type="ECO:0008006" key="2">
    <source>
        <dbReference type="Google" id="ProtNLM"/>
    </source>
</evidence>